<dbReference type="AlphaFoldDB" id="A0A6A5TCQ2"/>
<evidence type="ECO:0000313" key="1">
    <source>
        <dbReference type="EMBL" id="KAF1949974.1"/>
    </source>
</evidence>
<proteinExistence type="predicted"/>
<name>A0A6A5TCQ2_9PLEO</name>
<sequence length="236" mass="27262">MQIIKCGHFVHQECIEDHFRCFDGEAGYCPECEVPLCHRPLKERIELDRVLIFGRKRLTDLPDRRAIDFELPQQDEIIVCSFEEQIAAVQLRTIKDLVDVCMHEAWTRFQTQAVEPYWYGIVSEVLEKFRAQGLPMRIGMQFPNEDALLELLIWAELVRSMNSELVAIKKSRGSKAFFLNLKALHEIFQLAKKRFDAVVETSPKDPDGRVPCQRVADDAYTIAMKTFAAAEKVGTW</sequence>
<reference evidence="1" key="1">
    <citation type="journal article" date="2020" name="Stud. Mycol.">
        <title>101 Dothideomycetes genomes: a test case for predicting lifestyles and emergence of pathogens.</title>
        <authorList>
            <person name="Haridas S."/>
            <person name="Albert R."/>
            <person name="Binder M."/>
            <person name="Bloem J."/>
            <person name="Labutti K."/>
            <person name="Salamov A."/>
            <person name="Andreopoulos B."/>
            <person name="Baker S."/>
            <person name="Barry K."/>
            <person name="Bills G."/>
            <person name="Bluhm B."/>
            <person name="Cannon C."/>
            <person name="Castanera R."/>
            <person name="Culley D."/>
            <person name="Daum C."/>
            <person name="Ezra D."/>
            <person name="Gonzalez J."/>
            <person name="Henrissat B."/>
            <person name="Kuo A."/>
            <person name="Liang C."/>
            <person name="Lipzen A."/>
            <person name="Lutzoni F."/>
            <person name="Magnuson J."/>
            <person name="Mondo S."/>
            <person name="Nolan M."/>
            <person name="Ohm R."/>
            <person name="Pangilinan J."/>
            <person name="Park H.-J."/>
            <person name="Ramirez L."/>
            <person name="Alfaro M."/>
            <person name="Sun H."/>
            <person name="Tritt A."/>
            <person name="Yoshinaga Y."/>
            <person name="Zwiers L.-H."/>
            <person name="Turgeon B."/>
            <person name="Goodwin S."/>
            <person name="Spatafora J."/>
            <person name="Crous P."/>
            <person name="Grigoriev I."/>
        </authorList>
    </citation>
    <scope>NUCLEOTIDE SEQUENCE</scope>
    <source>
        <strain evidence="1">CBS 675.92</strain>
    </source>
</reference>
<protein>
    <submittedName>
        <fullName evidence="1">Uncharacterized protein</fullName>
    </submittedName>
</protein>
<keyword evidence="2" id="KW-1185">Reference proteome</keyword>
<gene>
    <name evidence="1" type="ORF">CC80DRAFT_427894</name>
</gene>
<dbReference type="Gene3D" id="3.30.40.10">
    <property type="entry name" value="Zinc/RING finger domain, C3HC4 (zinc finger)"/>
    <property type="match status" value="1"/>
</dbReference>
<dbReference type="EMBL" id="ML977030">
    <property type="protein sequence ID" value="KAF1949974.1"/>
    <property type="molecule type" value="Genomic_DNA"/>
</dbReference>
<evidence type="ECO:0000313" key="2">
    <source>
        <dbReference type="Proteomes" id="UP000800035"/>
    </source>
</evidence>
<dbReference type="OrthoDB" id="3800599at2759"/>
<dbReference type="Proteomes" id="UP000800035">
    <property type="component" value="Unassembled WGS sequence"/>
</dbReference>
<dbReference type="InterPro" id="IPR013083">
    <property type="entry name" value="Znf_RING/FYVE/PHD"/>
</dbReference>
<accession>A0A6A5TCQ2</accession>
<organism evidence="1 2">
    <name type="scientific">Byssothecium circinans</name>
    <dbReference type="NCBI Taxonomy" id="147558"/>
    <lineage>
        <taxon>Eukaryota</taxon>
        <taxon>Fungi</taxon>
        <taxon>Dikarya</taxon>
        <taxon>Ascomycota</taxon>
        <taxon>Pezizomycotina</taxon>
        <taxon>Dothideomycetes</taxon>
        <taxon>Pleosporomycetidae</taxon>
        <taxon>Pleosporales</taxon>
        <taxon>Massarineae</taxon>
        <taxon>Massarinaceae</taxon>
        <taxon>Byssothecium</taxon>
    </lineage>
</organism>
<dbReference type="SUPFAM" id="SSF57850">
    <property type="entry name" value="RING/U-box"/>
    <property type="match status" value="1"/>
</dbReference>